<dbReference type="Pfam" id="PF12848">
    <property type="entry name" value="ABC_tran_Xtn"/>
    <property type="match status" value="1"/>
</dbReference>
<feature type="domain" description="ABC transporter" evidence="5">
    <location>
        <begin position="173"/>
        <end position="489"/>
    </location>
</feature>
<feature type="domain" description="ABC transporter" evidence="5">
    <location>
        <begin position="591"/>
        <end position="810"/>
    </location>
</feature>
<feature type="compositionally biased region" description="Low complexity" evidence="4">
    <location>
        <begin position="30"/>
        <end position="52"/>
    </location>
</feature>
<dbReference type="Gene3D" id="3.40.50.300">
    <property type="entry name" value="P-loop containing nucleotide triphosphate hydrolases"/>
    <property type="match status" value="2"/>
</dbReference>
<evidence type="ECO:0000313" key="7">
    <source>
        <dbReference type="Proteomes" id="UP000319731"/>
    </source>
</evidence>
<dbReference type="EMBL" id="QEAO01000029">
    <property type="protein sequence ID" value="TPX32529.1"/>
    <property type="molecule type" value="Genomic_DNA"/>
</dbReference>
<dbReference type="SUPFAM" id="SSF52540">
    <property type="entry name" value="P-loop containing nucleoside triphosphate hydrolases"/>
    <property type="match status" value="2"/>
</dbReference>
<evidence type="ECO:0000256" key="1">
    <source>
        <dbReference type="ARBA" id="ARBA00022737"/>
    </source>
</evidence>
<dbReference type="PANTHER" id="PTHR19211:SF129">
    <property type="entry name" value="ABC TRANSPORTER ATP-BINDING PROTEIN"/>
    <property type="match status" value="1"/>
</dbReference>
<dbReference type="GO" id="GO:0016887">
    <property type="term" value="F:ATP hydrolysis activity"/>
    <property type="evidence" value="ECO:0007669"/>
    <property type="project" value="InterPro"/>
</dbReference>
<dbReference type="FunFam" id="3.40.50.300:FF:001197">
    <property type="entry name" value="Putative ATP-binding cassette family ATPase"/>
    <property type="match status" value="1"/>
</dbReference>
<evidence type="ECO:0000256" key="3">
    <source>
        <dbReference type="ARBA" id="ARBA00022840"/>
    </source>
</evidence>
<dbReference type="InterPro" id="IPR032781">
    <property type="entry name" value="ABC_tran_Xtn"/>
</dbReference>
<dbReference type="PANTHER" id="PTHR19211">
    <property type="entry name" value="ATP-BINDING TRANSPORT PROTEIN-RELATED"/>
    <property type="match status" value="1"/>
</dbReference>
<dbReference type="GO" id="GO:0005524">
    <property type="term" value="F:ATP binding"/>
    <property type="evidence" value="ECO:0007669"/>
    <property type="project" value="UniProtKB-KW"/>
</dbReference>
<evidence type="ECO:0000313" key="6">
    <source>
        <dbReference type="EMBL" id="TPX32529.1"/>
    </source>
</evidence>
<reference evidence="6 7" key="1">
    <citation type="journal article" date="2019" name="Sci. Rep.">
        <title>Comparative genomics of chytrid fungi reveal insights into the obligate biotrophic and pathogenic lifestyle of Synchytrium endobioticum.</title>
        <authorList>
            <person name="van de Vossenberg B.T.L.H."/>
            <person name="Warris S."/>
            <person name="Nguyen H.D.T."/>
            <person name="van Gent-Pelzer M.P.E."/>
            <person name="Joly D.L."/>
            <person name="van de Geest H.C."/>
            <person name="Bonants P.J.M."/>
            <person name="Smith D.S."/>
            <person name="Levesque C.A."/>
            <person name="van der Lee T.A.J."/>
        </authorList>
    </citation>
    <scope>NUCLEOTIDE SEQUENCE [LARGE SCALE GENOMIC DNA]</scope>
    <source>
        <strain evidence="6 7">JEL517</strain>
    </source>
</reference>
<gene>
    <name evidence="6" type="ORF">SmJEL517_g04365</name>
</gene>
<comment type="caution">
    <text evidence="6">The sequence shown here is derived from an EMBL/GenBank/DDBJ whole genome shotgun (WGS) entry which is preliminary data.</text>
</comment>
<evidence type="ECO:0000256" key="4">
    <source>
        <dbReference type="SAM" id="MobiDB-lite"/>
    </source>
</evidence>
<dbReference type="PROSITE" id="PS00211">
    <property type="entry name" value="ABC_TRANSPORTER_1"/>
    <property type="match status" value="1"/>
</dbReference>
<keyword evidence="2" id="KW-0547">Nucleotide-binding</keyword>
<dbReference type="InterPro" id="IPR003439">
    <property type="entry name" value="ABC_transporter-like_ATP-bd"/>
</dbReference>
<dbReference type="InterPro" id="IPR027417">
    <property type="entry name" value="P-loop_NTPase"/>
</dbReference>
<dbReference type="InterPro" id="IPR017871">
    <property type="entry name" value="ABC_transporter-like_CS"/>
</dbReference>
<proteinExistence type="predicted"/>
<dbReference type="GeneID" id="42005590"/>
<dbReference type="RefSeq" id="XP_031023716.1">
    <property type="nucleotide sequence ID" value="XM_031170293.1"/>
</dbReference>
<dbReference type="InterPro" id="IPR003593">
    <property type="entry name" value="AAA+_ATPase"/>
</dbReference>
<sequence length="813" mass="88854">MDPEAIAASSKPKLKERRGKKGLERKDLLAAPSTVSSSGSSASEATSGSTFSLTQDAVDVVLRGEMTPEKTAVMPLSETHVQHTIPSESVDESSVDAKSGDTDEAEPNSKPTSTFKTNDRLQRRKNAIASKMQPSTPQPTASEQSSASARNIVAISQQSRFYLDTVETLSNDVDMKCIQLSVNERELLVDANLRLFAGVKYGLVGRNGIGKSTLLMAIGHGYLIGFPKNIRALYVEQLEGVDTSRPVINIVVDADRKLVRVRDEINILQTALETADSMTICLAYRKVSMTRIEVELDEANALAIKRSGARGSDARIAQLEAEAKVAETRRAHAIKPTKAELDAAPIESHRILEEDYAILEVNDDAAAESKARKILKGLGFPESYQDGPLSTLSGGWRIRVALAQALFTEPDILLLDEPTNHLDLPAILWLTAYLESLEGVTLVVVSHDRAFLNTVTKETIVFRKQKLEYFEGSFEEYEKNREEKALSQQRQQDALDKKREHIEKSIQEGLKAARKSGDDKKLGMVASRQKKLDDRWGLDVNAHGHKFRLNADSNAGYGLTTRSFQALDAADPPVRWDIPSPDPLRRHGAILEIESVSFAYSPSTPTILSNVTLNIQPGQRIGMVGANGEGKTTLAKLIVGELSPTSGKISIHTEAKLGYFTQHHVDLLSKTAGRATPLSLFKDSFPGTTEQDGRAFLGSFGLGGNLPLQPVQTLSGGQMVRVAFALAVYKRPHLLVLDEVSNHLDMHTIQAMIDSLKAFTGAVILISHDQHFVREVSQEVYAVRNGGVARLEGGVDEYVKTVKPKKLGSSAKR</sequence>
<evidence type="ECO:0000256" key="2">
    <source>
        <dbReference type="ARBA" id="ARBA00022741"/>
    </source>
</evidence>
<dbReference type="STRING" id="1806994.A0A507C0F2"/>
<dbReference type="CDD" id="cd03221">
    <property type="entry name" value="ABCF_EF-3"/>
    <property type="match status" value="2"/>
</dbReference>
<name>A0A507C0F2_9FUNG</name>
<feature type="region of interest" description="Disordered" evidence="4">
    <location>
        <begin position="1"/>
        <end position="148"/>
    </location>
</feature>
<keyword evidence="1" id="KW-0677">Repeat</keyword>
<evidence type="ECO:0000259" key="5">
    <source>
        <dbReference type="PROSITE" id="PS50893"/>
    </source>
</evidence>
<accession>A0A507C0F2</accession>
<feature type="compositionally biased region" description="Polar residues" evidence="4">
    <location>
        <begin position="132"/>
        <end position="148"/>
    </location>
</feature>
<keyword evidence="7" id="KW-1185">Reference proteome</keyword>
<keyword evidence="3" id="KW-0067">ATP-binding</keyword>
<protein>
    <recommendedName>
        <fullName evidence="5">ABC transporter domain-containing protein</fullName>
    </recommendedName>
</protein>
<dbReference type="PROSITE" id="PS50893">
    <property type="entry name" value="ABC_TRANSPORTER_2"/>
    <property type="match status" value="2"/>
</dbReference>
<dbReference type="SMART" id="SM00382">
    <property type="entry name" value="AAA"/>
    <property type="match status" value="2"/>
</dbReference>
<organism evidence="6 7">
    <name type="scientific">Synchytrium microbalum</name>
    <dbReference type="NCBI Taxonomy" id="1806994"/>
    <lineage>
        <taxon>Eukaryota</taxon>
        <taxon>Fungi</taxon>
        <taxon>Fungi incertae sedis</taxon>
        <taxon>Chytridiomycota</taxon>
        <taxon>Chytridiomycota incertae sedis</taxon>
        <taxon>Chytridiomycetes</taxon>
        <taxon>Synchytriales</taxon>
        <taxon>Synchytriaceae</taxon>
        <taxon>Synchytrium</taxon>
    </lineage>
</organism>
<dbReference type="AlphaFoldDB" id="A0A507C0F2"/>
<dbReference type="InterPro" id="IPR050611">
    <property type="entry name" value="ABCF"/>
</dbReference>
<dbReference type="Pfam" id="PF00005">
    <property type="entry name" value="ABC_tran"/>
    <property type="match status" value="2"/>
</dbReference>
<dbReference type="OrthoDB" id="2110130at2759"/>
<dbReference type="Proteomes" id="UP000319731">
    <property type="component" value="Unassembled WGS sequence"/>
</dbReference>